<reference evidence="7 8" key="1">
    <citation type="journal article" date="2020" name="IScience">
        <title>Genome Sequencing of the Endangered Kingdonia uniflora (Circaeasteraceae, Ranunculales) Reveals Potential Mechanisms of Evolutionary Specialization.</title>
        <authorList>
            <person name="Sun Y."/>
            <person name="Deng T."/>
            <person name="Zhang A."/>
            <person name="Moore M.J."/>
            <person name="Landis J.B."/>
            <person name="Lin N."/>
            <person name="Zhang H."/>
            <person name="Zhang X."/>
            <person name="Huang J."/>
            <person name="Zhang X."/>
            <person name="Sun H."/>
            <person name="Wang H."/>
        </authorList>
    </citation>
    <scope>NUCLEOTIDE SEQUENCE [LARGE SCALE GENOMIC DNA]</scope>
    <source>
        <strain evidence="7">TB1705</strain>
        <tissue evidence="7">Leaf</tissue>
    </source>
</reference>
<dbReference type="GO" id="GO:0098542">
    <property type="term" value="P:defense response to other organism"/>
    <property type="evidence" value="ECO:0007669"/>
    <property type="project" value="UniProtKB-ARBA"/>
</dbReference>
<keyword evidence="3" id="KW-0732">Signal</keyword>
<comment type="caution">
    <text evidence="7">The sequence shown here is derived from an EMBL/GenBank/DDBJ whole genome shotgun (WGS) entry which is preliminary data.</text>
</comment>
<dbReference type="PROSITE" id="PS01009">
    <property type="entry name" value="CRISP_1"/>
    <property type="match status" value="1"/>
</dbReference>
<dbReference type="SUPFAM" id="SSF55797">
    <property type="entry name" value="PR-1-like"/>
    <property type="match status" value="1"/>
</dbReference>
<keyword evidence="5" id="KW-0568">Pathogenesis-related protein</keyword>
<dbReference type="SMART" id="SM00198">
    <property type="entry name" value="SCP"/>
    <property type="match status" value="1"/>
</dbReference>
<feature type="domain" description="SCP" evidence="6">
    <location>
        <begin position="1"/>
        <end position="128"/>
    </location>
</feature>
<evidence type="ECO:0000313" key="8">
    <source>
        <dbReference type="Proteomes" id="UP000541444"/>
    </source>
</evidence>
<keyword evidence="8" id="KW-1185">Reference proteome</keyword>
<evidence type="ECO:0000256" key="2">
    <source>
        <dbReference type="ARBA" id="ARBA00009923"/>
    </source>
</evidence>
<evidence type="ECO:0000256" key="5">
    <source>
        <dbReference type="ARBA" id="ARBA00023265"/>
    </source>
</evidence>
<comment type="similarity">
    <text evidence="2">Belongs to the CRISP family.</text>
</comment>
<dbReference type="InterPro" id="IPR018244">
    <property type="entry name" value="Allrgn_V5/Tpx1_CS"/>
</dbReference>
<comment type="function">
    <text evidence="1">Probably involved in the defense reaction of plants against pathogens.</text>
</comment>
<dbReference type="EMBL" id="JACGCM010001097">
    <property type="protein sequence ID" value="KAF6161757.1"/>
    <property type="molecule type" value="Genomic_DNA"/>
</dbReference>
<keyword evidence="5" id="KW-0611">Plant defense</keyword>
<accession>A0A7J7N3R1</accession>
<dbReference type="PRINTS" id="PR00837">
    <property type="entry name" value="V5TPXLIKE"/>
</dbReference>
<proteinExistence type="inferred from homology"/>
<dbReference type="Proteomes" id="UP000541444">
    <property type="component" value="Unassembled WGS sequence"/>
</dbReference>
<name>A0A7J7N3R1_9MAGN</name>
<organism evidence="7 8">
    <name type="scientific">Kingdonia uniflora</name>
    <dbReference type="NCBI Taxonomy" id="39325"/>
    <lineage>
        <taxon>Eukaryota</taxon>
        <taxon>Viridiplantae</taxon>
        <taxon>Streptophyta</taxon>
        <taxon>Embryophyta</taxon>
        <taxon>Tracheophyta</taxon>
        <taxon>Spermatophyta</taxon>
        <taxon>Magnoliopsida</taxon>
        <taxon>Ranunculales</taxon>
        <taxon>Circaeasteraceae</taxon>
        <taxon>Kingdonia</taxon>
    </lineage>
</organism>
<keyword evidence="4" id="KW-1015">Disulfide bond</keyword>
<dbReference type="OrthoDB" id="337038at2759"/>
<evidence type="ECO:0000313" key="7">
    <source>
        <dbReference type="EMBL" id="KAF6161757.1"/>
    </source>
</evidence>
<evidence type="ECO:0000256" key="1">
    <source>
        <dbReference type="ARBA" id="ARBA00003143"/>
    </source>
</evidence>
<dbReference type="FunFam" id="3.40.33.10:FF:000006">
    <property type="entry name" value="Putative pathogenesis-related protein 1"/>
    <property type="match status" value="1"/>
</dbReference>
<dbReference type="CDD" id="cd05381">
    <property type="entry name" value="CAP_PR-1"/>
    <property type="match status" value="1"/>
</dbReference>
<dbReference type="AlphaFoldDB" id="A0A7J7N3R1"/>
<dbReference type="Gene3D" id="3.40.33.10">
    <property type="entry name" value="CAP"/>
    <property type="match status" value="1"/>
</dbReference>
<dbReference type="GO" id="GO:0005576">
    <property type="term" value="C:extracellular region"/>
    <property type="evidence" value="ECO:0007669"/>
    <property type="project" value="InterPro"/>
</dbReference>
<evidence type="ECO:0000259" key="6">
    <source>
        <dbReference type="SMART" id="SM00198"/>
    </source>
</evidence>
<dbReference type="PRINTS" id="PR00838">
    <property type="entry name" value="V5ALLERGEN"/>
</dbReference>
<evidence type="ECO:0000256" key="4">
    <source>
        <dbReference type="ARBA" id="ARBA00023157"/>
    </source>
</evidence>
<gene>
    <name evidence="7" type="ORF">GIB67_013834</name>
</gene>
<dbReference type="InterPro" id="IPR035940">
    <property type="entry name" value="CAP_sf"/>
</dbReference>
<dbReference type="InterPro" id="IPR001283">
    <property type="entry name" value="CRISP-related"/>
</dbReference>
<sequence length="132" mass="15240">MLDGHNEARNAVGVPPLRWDQRLAIHARFYSNQRRKDCQLIHSPWFGFGENLFWGQGRQWTAKDAVDTWVGEKKLYNYDSNSCTGETCGHYTQIVWRTTKRVGCSRITCNSGNAFIACEYFPPGNYIGLRPY</sequence>
<protein>
    <recommendedName>
        <fullName evidence="6">SCP domain-containing protein</fullName>
    </recommendedName>
</protein>
<dbReference type="Pfam" id="PF00188">
    <property type="entry name" value="CAP"/>
    <property type="match status" value="1"/>
</dbReference>
<evidence type="ECO:0000256" key="3">
    <source>
        <dbReference type="ARBA" id="ARBA00022729"/>
    </source>
</evidence>
<dbReference type="InterPro" id="IPR002413">
    <property type="entry name" value="V5_allergen-like"/>
</dbReference>
<dbReference type="PANTHER" id="PTHR10334">
    <property type="entry name" value="CYSTEINE-RICH SECRETORY PROTEIN-RELATED"/>
    <property type="match status" value="1"/>
</dbReference>
<dbReference type="InterPro" id="IPR014044">
    <property type="entry name" value="CAP_dom"/>
</dbReference>